<dbReference type="eggNOG" id="COG0681">
    <property type="taxonomic scope" value="Bacteria"/>
</dbReference>
<protein>
    <recommendedName>
        <fullName evidence="1 3">Signal peptidase I</fullName>
        <ecNumber evidence="3">3.4.21.89</ecNumber>
    </recommendedName>
</protein>
<evidence type="ECO:0000313" key="6">
    <source>
        <dbReference type="EMBL" id="EKU81712.1"/>
    </source>
</evidence>
<dbReference type="STRING" id="47229.LO55_3616"/>
<evidence type="ECO:0000259" key="5">
    <source>
        <dbReference type="Pfam" id="PF10502"/>
    </source>
</evidence>
<dbReference type="HOGENOM" id="CLU_2180701_0_0_4"/>
<evidence type="ECO:0000313" key="7">
    <source>
        <dbReference type="Proteomes" id="UP000009874"/>
    </source>
</evidence>
<dbReference type="PROSITE" id="PS00761">
    <property type="entry name" value="SPASE_I_3"/>
    <property type="match status" value="1"/>
</dbReference>
<dbReference type="GO" id="GO:0009003">
    <property type="term" value="F:signal peptidase activity"/>
    <property type="evidence" value="ECO:0007669"/>
    <property type="project" value="UniProtKB-EC"/>
</dbReference>
<feature type="domain" description="Peptidase S26" evidence="5">
    <location>
        <begin position="45"/>
        <end position="83"/>
    </location>
</feature>
<dbReference type="AlphaFoldDB" id="K9DSK2"/>
<dbReference type="GO" id="GO:0016020">
    <property type="term" value="C:membrane"/>
    <property type="evidence" value="ECO:0007669"/>
    <property type="project" value="UniProtKB-SubCell"/>
</dbReference>
<dbReference type="Pfam" id="PF10502">
    <property type="entry name" value="Peptidase_S26"/>
    <property type="match status" value="1"/>
</dbReference>
<dbReference type="CDD" id="cd06530">
    <property type="entry name" value="S26_SPase_I"/>
    <property type="match status" value="1"/>
</dbReference>
<dbReference type="NCBIfam" id="TIGR02227">
    <property type="entry name" value="sigpep_I_bact"/>
    <property type="match status" value="1"/>
</dbReference>
<dbReference type="GO" id="GO:0004252">
    <property type="term" value="F:serine-type endopeptidase activity"/>
    <property type="evidence" value="ECO:0007669"/>
    <property type="project" value="InterPro"/>
</dbReference>
<keyword evidence="3" id="KW-0645">Protease</keyword>
<evidence type="ECO:0000256" key="1">
    <source>
        <dbReference type="ARBA" id="ARBA00019232"/>
    </source>
</evidence>
<keyword evidence="2 3" id="KW-0378">Hydrolase</keyword>
<name>K9DSK2_9BURK</name>
<evidence type="ECO:0000256" key="3">
    <source>
        <dbReference type="RuleBase" id="RU362042"/>
    </source>
</evidence>
<feature type="compositionally biased region" description="Low complexity" evidence="4">
    <location>
        <begin position="7"/>
        <end position="17"/>
    </location>
</feature>
<dbReference type="EC" id="3.4.21.89" evidence="3"/>
<dbReference type="Proteomes" id="UP000009874">
    <property type="component" value="Unassembled WGS sequence"/>
</dbReference>
<gene>
    <name evidence="6" type="ORF">HMPREF9710_03000</name>
</gene>
<keyword evidence="7" id="KW-1185">Reference proteome</keyword>
<evidence type="ECO:0000256" key="4">
    <source>
        <dbReference type="SAM" id="MobiDB-lite"/>
    </source>
</evidence>
<comment type="caution">
    <text evidence="6">The sequence shown here is derived from an EMBL/GenBank/DDBJ whole genome shotgun (WGS) entry which is preliminary data.</text>
</comment>
<organism evidence="6 7">
    <name type="scientific">Massilia timonae CCUG 45783</name>
    <dbReference type="NCBI Taxonomy" id="883126"/>
    <lineage>
        <taxon>Bacteria</taxon>
        <taxon>Pseudomonadati</taxon>
        <taxon>Pseudomonadota</taxon>
        <taxon>Betaproteobacteria</taxon>
        <taxon>Burkholderiales</taxon>
        <taxon>Oxalobacteraceae</taxon>
        <taxon>Telluria group</taxon>
        <taxon>Massilia</taxon>
    </lineage>
</organism>
<dbReference type="InterPro" id="IPR036286">
    <property type="entry name" value="LexA/Signal_pep-like_sf"/>
</dbReference>
<dbReference type="SUPFAM" id="SSF51306">
    <property type="entry name" value="LexA/Signal peptidase"/>
    <property type="match status" value="1"/>
</dbReference>
<dbReference type="InterPro" id="IPR019533">
    <property type="entry name" value="Peptidase_S26"/>
</dbReference>
<dbReference type="InterPro" id="IPR019758">
    <property type="entry name" value="Pept_S26A_signal_pept_1_CS"/>
</dbReference>
<comment type="similarity">
    <text evidence="3">Belongs to the peptidase S26 family.</text>
</comment>
<sequence length="109" mass="12484">MRRWARRASAAAASRSAPSGWKSRWRARQRIQVLPGVPAPRSFDPLRIPPGQYLMLGDNRNDSADSRVIGLVPREKLVGRAERILVSAAYQENWMPRLDRFGMSLREDR</sequence>
<comment type="subcellular location">
    <subcellularLocation>
        <location evidence="3">Membrane</location>
        <topology evidence="3">Single-pass type II membrane protein</topology>
    </subcellularLocation>
</comment>
<feature type="region of interest" description="Disordered" evidence="4">
    <location>
        <begin position="1"/>
        <end position="23"/>
    </location>
</feature>
<dbReference type="EMBL" id="AGZI01000038">
    <property type="protein sequence ID" value="EKU81712.1"/>
    <property type="molecule type" value="Genomic_DNA"/>
</dbReference>
<dbReference type="InterPro" id="IPR000223">
    <property type="entry name" value="Pept_S26A_signal_pept_1"/>
</dbReference>
<comment type="catalytic activity">
    <reaction evidence="3">
        <text>Cleavage of hydrophobic, N-terminal signal or leader sequences from secreted and periplasmic proteins.</text>
        <dbReference type="EC" id="3.4.21.89"/>
    </reaction>
</comment>
<proteinExistence type="inferred from homology"/>
<accession>K9DSK2</accession>
<dbReference type="GO" id="GO:0006465">
    <property type="term" value="P:signal peptide processing"/>
    <property type="evidence" value="ECO:0007669"/>
    <property type="project" value="InterPro"/>
</dbReference>
<dbReference type="Gene3D" id="2.10.109.10">
    <property type="entry name" value="Umud Fragment, subunit A"/>
    <property type="match status" value="1"/>
</dbReference>
<evidence type="ECO:0000256" key="2">
    <source>
        <dbReference type="ARBA" id="ARBA00022801"/>
    </source>
</evidence>
<reference evidence="6 7" key="1">
    <citation type="submission" date="2012-09" db="EMBL/GenBank/DDBJ databases">
        <title>The Genome Sequence of Massilia timonae CCUG 45783.</title>
        <authorList>
            <consortium name="The Broad Institute Genome Sequencing Platform"/>
            <person name="Earl A."/>
            <person name="Ward D."/>
            <person name="Feldgarden M."/>
            <person name="Gevers D."/>
            <person name="Huys G."/>
            <person name="Walker B."/>
            <person name="Young S.K."/>
            <person name="Zeng Q."/>
            <person name="Gargeya S."/>
            <person name="Fitzgerald M."/>
            <person name="Haas B."/>
            <person name="Abouelleil A."/>
            <person name="Alvarado L."/>
            <person name="Arachchi H.M."/>
            <person name="Berlin A.M."/>
            <person name="Chapman S.B."/>
            <person name="Goldberg J."/>
            <person name="Griggs A."/>
            <person name="Gujja S."/>
            <person name="Hansen M."/>
            <person name="Howarth C."/>
            <person name="Imamovic A."/>
            <person name="Larimer J."/>
            <person name="McCowen C."/>
            <person name="Montmayeur A."/>
            <person name="Murphy C."/>
            <person name="Neiman D."/>
            <person name="Pearson M."/>
            <person name="Priest M."/>
            <person name="Roberts A."/>
            <person name="Saif S."/>
            <person name="Shea T."/>
            <person name="Sisk P."/>
            <person name="Sykes S."/>
            <person name="Wortman J."/>
            <person name="Nusbaum C."/>
            <person name="Birren B."/>
        </authorList>
    </citation>
    <scope>NUCLEOTIDE SEQUENCE [LARGE SCALE GENOMIC DNA]</scope>
    <source>
        <strain evidence="6 7">CCUG 45783</strain>
    </source>
</reference>